<dbReference type="EMBL" id="JPFK01000002">
    <property type="protein sequence ID" value="KFB02361.1"/>
    <property type="molecule type" value="Genomic_DNA"/>
</dbReference>
<dbReference type="RefSeq" id="WP_036118370.1">
    <property type="nucleotide sequence ID" value="NZ_BMET01000002.1"/>
</dbReference>
<gene>
    <name evidence="1" type="ORF">IA57_01645</name>
</gene>
<reference evidence="2" key="2">
    <citation type="submission" date="2014-07" db="EMBL/GenBank/DDBJ databases">
        <title>Genome sequence of Mangrovimonas yunxiaonensis.</title>
        <authorList>
            <person name="Li Y."/>
            <person name="Zheng T."/>
        </authorList>
    </citation>
    <scope>NUCLEOTIDE SEQUENCE [LARGE SCALE GENOMIC DNA]</scope>
    <source>
        <strain evidence="2">LY01</strain>
    </source>
</reference>
<reference evidence="1 2" key="1">
    <citation type="journal article" date="2014" name="Genome Announc.">
        <title>Draft Genome Sequence of the Algicidal Bacterium Mangrovimonas yunxiaonensis Strain LY01.</title>
        <authorList>
            <person name="Li Y."/>
            <person name="Zhu H."/>
            <person name="Li C."/>
            <person name="Zhang H."/>
            <person name="Chen Z."/>
            <person name="Zheng W."/>
            <person name="Xu H."/>
            <person name="Zheng T."/>
        </authorList>
    </citation>
    <scope>NUCLEOTIDE SEQUENCE [LARGE SCALE GENOMIC DNA]</scope>
    <source>
        <strain evidence="1 2">LY01</strain>
    </source>
</reference>
<name>A0A084TNS5_9FLAO</name>
<dbReference type="AlphaFoldDB" id="A0A084TNS5"/>
<dbReference type="InterPro" id="IPR021272">
    <property type="entry name" value="DUF2851"/>
</dbReference>
<keyword evidence="2" id="KW-1185">Reference proteome</keyword>
<comment type="caution">
    <text evidence="1">The sequence shown here is derived from an EMBL/GenBank/DDBJ whole genome shotgun (WGS) entry which is preliminary data.</text>
</comment>
<sequence>MQEAFLHYIWKHKKFDVLNVQTTQYESLHINTVGQHNHNSGPDFFNAQIRIGEHLWAGNVEIHVNSSDWFVHNHEQDKAYDNVILHVVYNHDTNIFRADNSILPTLELKSYIPKAVFLNYQGLMHAKAKWINCENDFSSVDDFIVGNWLERLYFERLEEKSKLISQLLEKSHNNWEAVLFHMLAKNFGLNVNGEALLSMARSIDFSIVRKLHSKPEQMEALFFGQAGLLTEDCQAPYFLKLVSEYRFIKQKFNLTNEGVLPLKFFRLRPENFPTIRLSQLAMLYSEHHGLFAKIIETQDKNELYALFKTEASLFWKTHYTFQKTSKMLKKGLSKAFIDLLLINTVVPLKFAYAKAVGKTDNSLLINLISDIAPEKNSIVSMYDYLRPIAKSAFQTQALLQLKNNYCDKNRCLQCAIGHALIAK</sequence>
<dbReference type="eggNOG" id="ENOG502Z7XW">
    <property type="taxonomic scope" value="Bacteria"/>
</dbReference>
<dbReference type="STRING" id="1197477.IA57_01645"/>
<evidence type="ECO:0000313" key="1">
    <source>
        <dbReference type="EMBL" id="KFB02361.1"/>
    </source>
</evidence>
<dbReference type="Pfam" id="PF11013">
    <property type="entry name" value="DUF2851"/>
    <property type="match status" value="1"/>
</dbReference>
<evidence type="ECO:0000313" key="2">
    <source>
        <dbReference type="Proteomes" id="UP000028521"/>
    </source>
</evidence>
<proteinExistence type="predicted"/>
<dbReference type="OrthoDB" id="1005072at2"/>
<evidence type="ECO:0008006" key="3">
    <source>
        <dbReference type="Google" id="ProtNLM"/>
    </source>
</evidence>
<dbReference type="Proteomes" id="UP000028521">
    <property type="component" value="Unassembled WGS sequence"/>
</dbReference>
<organism evidence="1 2">
    <name type="scientific">Mangrovimonas yunxiaonensis</name>
    <dbReference type="NCBI Taxonomy" id="1197477"/>
    <lineage>
        <taxon>Bacteria</taxon>
        <taxon>Pseudomonadati</taxon>
        <taxon>Bacteroidota</taxon>
        <taxon>Flavobacteriia</taxon>
        <taxon>Flavobacteriales</taxon>
        <taxon>Flavobacteriaceae</taxon>
        <taxon>Mangrovimonas</taxon>
    </lineage>
</organism>
<protein>
    <recommendedName>
        <fullName evidence="3">DUF2851 domain-containing protein</fullName>
    </recommendedName>
</protein>
<accession>A0A084TNS5</accession>